<evidence type="ECO:0000256" key="1">
    <source>
        <dbReference type="SAM" id="Phobius"/>
    </source>
</evidence>
<keyword evidence="1" id="KW-0812">Transmembrane</keyword>
<feature type="transmembrane region" description="Helical" evidence="1">
    <location>
        <begin position="66"/>
        <end position="86"/>
    </location>
</feature>
<evidence type="ECO:0000313" key="3">
    <source>
        <dbReference type="Proteomes" id="UP000076486"/>
    </source>
</evidence>
<accession>A0A162C675</accession>
<sequence length="102" mass="11767">MLKSLFLSLVLRAIDKGETRSNAVFSAAISLSFFVLINFLSVLIIGEFFWGTLFIEINNLLFSPKYYEVVALLLYFLAAVTIYNRYKNLDATLLKRHSIHVW</sequence>
<protein>
    <submittedName>
        <fullName evidence="2">Uncharacterized protein</fullName>
    </submittedName>
</protein>
<name>A0A162C675_9GAMM</name>
<evidence type="ECO:0000313" key="2">
    <source>
        <dbReference type="EMBL" id="KZN62818.1"/>
    </source>
</evidence>
<gene>
    <name evidence="2" type="ORF">N473_18055</name>
</gene>
<proteinExistence type="predicted"/>
<dbReference type="PATRIC" id="fig|1365248.3.peg.2664"/>
<organism evidence="2 3">
    <name type="scientific">Pseudoalteromonas luteoviolacea CPMOR-1</name>
    <dbReference type="NCBI Taxonomy" id="1365248"/>
    <lineage>
        <taxon>Bacteria</taxon>
        <taxon>Pseudomonadati</taxon>
        <taxon>Pseudomonadota</taxon>
        <taxon>Gammaproteobacteria</taxon>
        <taxon>Alteromonadales</taxon>
        <taxon>Pseudoalteromonadaceae</taxon>
        <taxon>Pseudoalteromonas</taxon>
    </lineage>
</organism>
<dbReference type="AlphaFoldDB" id="A0A162C675"/>
<dbReference type="EMBL" id="AUYC01000030">
    <property type="protein sequence ID" value="KZN62818.1"/>
    <property type="molecule type" value="Genomic_DNA"/>
</dbReference>
<dbReference type="RefSeq" id="WP_063368224.1">
    <property type="nucleotide sequence ID" value="NZ_AUYC01000030.1"/>
</dbReference>
<reference evidence="2 3" key="1">
    <citation type="submission" date="2013-07" db="EMBL/GenBank/DDBJ databases">
        <title>Comparative Genomic and Metabolomic Analysis of Twelve Strains of Pseudoalteromonas luteoviolacea.</title>
        <authorList>
            <person name="Vynne N.G."/>
            <person name="Mansson M."/>
            <person name="Gram L."/>
        </authorList>
    </citation>
    <scope>NUCLEOTIDE SEQUENCE [LARGE SCALE GENOMIC DNA]</scope>
    <source>
        <strain evidence="2 3">CPMOR-1</strain>
    </source>
</reference>
<keyword evidence="1" id="KW-1133">Transmembrane helix</keyword>
<feature type="transmembrane region" description="Helical" evidence="1">
    <location>
        <begin position="21"/>
        <end position="46"/>
    </location>
</feature>
<keyword evidence="1" id="KW-0472">Membrane</keyword>
<comment type="caution">
    <text evidence="2">The sequence shown here is derived from an EMBL/GenBank/DDBJ whole genome shotgun (WGS) entry which is preliminary data.</text>
</comment>
<dbReference type="Proteomes" id="UP000076486">
    <property type="component" value="Unassembled WGS sequence"/>
</dbReference>